<feature type="transmembrane region" description="Helical" evidence="1">
    <location>
        <begin position="23"/>
        <end position="41"/>
    </location>
</feature>
<accession>A0ABQ6DXB2</accession>
<proteinExistence type="predicted"/>
<evidence type="ECO:0000256" key="1">
    <source>
        <dbReference type="SAM" id="Phobius"/>
    </source>
</evidence>
<evidence type="ECO:0008006" key="4">
    <source>
        <dbReference type="Google" id="ProtNLM"/>
    </source>
</evidence>
<protein>
    <recommendedName>
        <fullName evidence="4">Amino acid ABC transporter permease</fullName>
    </recommendedName>
</protein>
<reference evidence="3" key="1">
    <citation type="journal article" date="2019" name="Int. J. Syst. Evol. Microbiol.">
        <title>The Global Catalogue of Microorganisms (GCM) 10K type strain sequencing project: providing services to taxonomists for standard genome sequencing and annotation.</title>
        <authorList>
            <consortium name="The Broad Institute Genomics Platform"/>
            <consortium name="The Broad Institute Genome Sequencing Center for Infectious Disease"/>
            <person name="Wu L."/>
            <person name="Ma J."/>
        </authorList>
    </citation>
    <scope>NUCLEOTIDE SEQUENCE [LARGE SCALE GENOMIC DNA]</scope>
    <source>
        <strain evidence="3">NBRC 103166</strain>
    </source>
</reference>
<dbReference type="EMBL" id="BSPQ01000002">
    <property type="protein sequence ID" value="GLS89725.1"/>
    <property type="molecule type" value="Genomic_DNA"/>
</dbReference>
<keyword evidence="3" id="KW-1185">Reference proteome</keyword>
<keyword evidence="1" id="KW-0472">Membrane</keyword>
<keyword evidence="1" id="KW-1133">Transmembrane helix</keyword>
<comment type="caution">
    <text evidence="2">The sequence shown here is derived from an EMBL/GenBank/DDBJ whole genome shotgun (WGS) entry which is preliminary data.</text>
</comment>
<sequence length="81" mass="9072">MNKTKLPEPTSNGFLNNPQNRAIIYQVAALLFVVFLAYYFTNNMFENVEKRGITTGFAFLDNIAGFGISQTLYSGQVQPDT</sequence>
<dbReference type="RefSeq" id="WP_284202853.1">
    <property type="nucleotide sequence ID" value="NZ_BSPQ01000002.1"/>
</dbReference>
<dbReference type="Proteomes" id="UP001157353">
    <property type="component" value="Unassembled WGS sequence"/>
</dbReference>
<keyword evidence="1" id="KW-0812">Transmembrane</keyword>
<organism evidence="2 3">
    <name type="scientific">Psychromonas marina</name>
    <dbReference type="NCBI Taxonomy" id="88364"/>
    <lineage>
        <taxon>Bacteria</taxon>
        <taxon>Pseudomonadati</taxon>
        <taxon>Pseudomonadota</taxon>
        <taxon>Gammaproteobacteria</taxon>
        <taxon>Alteromonadales</taxon>
        <taxon>Psychromonadaceae</taxon>
        <taxon>Psychromonas</taxon>
    </lineage>
</organism>
<gene>
    <name evidence="2" type="ORF">GCM10007916_07920</name>
</gene>
<evidence type="ECO:0000313" key="3">
    <source>
        <dbReference type="Proteomes" id="UP001157353"/>
    </source>
</evidence>
<name>A0ABQ6DXB2_9GAMM</name>
<evidence type="ECO:0000313" key="2">
    <source>
        <dbReference type="EMBL" id="GLS89725.1"/>
    </source>
</evidence>